<gene>
    <name evidence="2" type="ORF">Fmac_014409</name>
</gene>
<evidence type="ECO:0000313" key="2">
    <source>
        <dbReference type="EMBL" id="KAL2333196.1"/>
    </source>
</evidence>
<keyword evidence="3" id="KW-1185">Reference proteome</keyword>
<protein>
    <submittedName>
        <fullName evidence="2">Uncharacterized protein</fullName>
    </submittedName>
</protein>
<evidence type="ECO:0000313" key="3">
    <source>
        <dbReference type="Proteomes" id="UP001603857"/>
    </source>
</evidence>
<comment type="caution">
    <text evidence="2">The sequence shown here is derived from an EMBL/GenBank/DDBJ whole genome shotgun (WGS) entry which is preliminary data.</text>
</comment>
<feature type="compositionally biased region" description="Basic and acidic residues" evidence="1">
    <location>
        <begin position="30"/>
        <end position="42"/>
    </location>
</feature>
<organism evidence="2 3">
    <name type="scientific">Flemingia macrophylla</name>
    <dbReference type="NCBI Taxonomy" id="520843"/>
    <lineage>
        <taxon>Eukaryota</taxon>
        <taxon>Viridiplantae</taxon>
        <taxon>Streptophyta</taxon>
        <taxon>Embryophyta</taxon>
        <taxon>Tracheophyta</taxon>
        <taxon>Spermatophyta</taxon>
        <taxon>Magnoliopsida</taxon>
        <taxon>eudicotyledons</taxon>
        <taxon>Gunneridae</taxon>
        <taxon>Pentapetalae</taxon>
        <taxon>rosids</taxon>
        <taxon>fabids</taxon>
        <taxon>Fabales</taxon>
        <taxon>Fabaceae</taxon>
        <taxon>Papilionoideae</taxon>
        <taxon>50 kb inversion clade</taxon>
        <taxon>NPAAA clade</taxon>
        <taxon>indigoferoid/millettioid clade</taxon>
        <taxon>Phaseoleae</taxon>
        <taxon>Flemingia</taxon>
    </lineage>
</organism>
<feature type="compositionally biased region" description="Acidic residues" evidence="1">
    <location>
        <begin position="54"/>
        <end position="64"/>
    </location>
</feature>
<evidence type="ECO:0000256" key="1">
    <source>
        <dbReference type="SAM" id="MobiDB-lite"/>
    </source>
</evidence>
<sequence>MSLDEPAQEEQHQQQDPEEEVEDEDEEDDLQKPETLEEDQPHTLEAANHNAEVNDVEEKEENEDPNLGFREVRRDRGLQGRHRQGLRQIERLRLYLVQAQVTCEEICYMLMNGMVRAWKEDFINPSSHGVPAFGKETKECGIRCFHASSQVWAKNDGPLDLKTPKKVKYLRRDHRRQPTVRNVIATKSNPDKTVEIIEGMTLVELAKRSGKLVSSLQDVLINVGEKVEYEFEPLSMDIAELAAMVGVTPNMIITMSRLRRDNLVELIDIRCDSL</sequence>
<dbReference type="EMBL" id="JBGMDY010000005">
    <property type="protein sequence ID" value="KAL2333196.1"/>
    <property type="molecule type" value="Genomic_DNA"/>
</dbReference>
<dbReference type="AlphaFoldDB" id="A0ABD1MBP7"/>
<accession>A0ABD1MBP7</accession>
<feature type="region of interest" description="Disordered" evidence="1">
    <location>
        <begin position="1"/>
        <end position="83"/>
    </location>
</feature>
<proteinExistence type="predicted"/>
<reference evidence="2 3" key="1">
    <citation type="submission" date="2024-08" db="EMBL/GenBank/DDBJ databases">
        <title>Insights into the chromosomal genome structure of Flemingia macrophylla.</title>
        <authorList>
            <person name="Ding Y."/>
            <person name="Zhao Y."/>
            <person name="Bi W."/>
            <person name="Wu M."/>
            <person name="Zhao G."/>
            <person name="Gong Y."/>
            <person name="Li W."/>
            <person name="Zhang P."/>
        </authorList>
    </citation>
    <scope>NUCLEOTIDE SEQUENCE [LARGE SCALE GENOMIC DNA]</scope>
    <source>
        <strain evidence="2">DYQJB</strain>
        <tissue evidence="2">Leaf</tissue>
    </source>
</reference>
<dbReference type="Proteomes" id="UP001603857">
    <property type="component" value="Unassembled WGS sequence"/>
</dbReference>
<name>A0ABD1MBP7_9FABA</name>
<feature type="compositionally biased region" description="Acidic residues" evidence="1">
    <location>
        <begin position="16"/>
        <end position="29"/>
    </location>
</feature>